<dbReference type="Gene3D" id="3.40.710.10">
    <property type="entry name" value="DD-peptidase/beta-lactamase superfamily"/>
    <property type="match status" value="1"/>
</dbReference>
<keyword evidence="4" id="KW-1185">Reference proteome</keyword>
<dbReference type="InterPro" id="IPR011990">
    <property type="entry name" value="TPR-like_helical_dom_sf"/>
</dbReference>
<dbReference type="Proteomes" id="UP000323136">
    <property type="component" value="Unassembled WGS sequence"/>
</dbReference>
<dbReference type="PROSITE" id="PS51257">
    <property type="entry name" value="PROKAR_LIPOPROTEIN"/>
    <property type="match status" value="1"/>
</dbReference>
<dbReference type="InterPro" id="IPR050491">
    <property type="entry name" value="AmpC-like"/>
</dbReference>
<dbReference type="OrthoDB" id="9793489at2"/>
<dbReference type="PANTHER" id="PTHR46825:SF9">
    <property type="entry name" value="BETA-LACTAMASE-RELATED DOMAIN-CONTAINING PROTEIN"/>
    <property type="match status" value="1"/>
</dbReference>
<feature type="repeat" description="TPR" evidence="1">
    <location>
        <begin position="429"/>
        <end position="462"/>
    </location>
</feature>
<dbReference type="RefSeq" id="WP_148868257.1">
    <property type="nucleotide sequence ID" value="NZ_VNIA01000001.1"/>
</dbReference>
<evidence type="ECO:0000259" key="2">
    <source>
        <dbReference type="Pfam" id="PF00144"/>
    </source>
</evidence>
<dbReference type="InterPro" id="IPR001466">
    <property type="entry name" value="Beta-lactam-related"/>
</dbReference>
<dbReference type="PANTHER" id="PTHR46825">
    <property type="entry name" value="D-ALANYL-D-ALANINE-CARBOXYPEPTIDASE/ENDOPEPTIDASE AMPH"/>
    <property type="match status" value="1"/>
</dbReference>
<dbReference type="SUPFAM" id="SSF56601">
    <property type="entry name" value="beta-lactamase/transpeptidase-like"/>
    <property type="match status" value="1"/>
</dbReference>
<evidence type="ECO:0000313" key="4">
    <source>
        <dbReference type="Proteomes" id="UP000323136"/>
    </source>
</evidence>
<feature type="domain" description="Beta-lactamase-related" evidence="2">
    <location>
        <begin position="34"/>
        <end position="337"/>
    </location>
</feature>
<accession>A0A5S5DUG2</accession>
<dbReference type="SMART" id="SM00028">
    <property type="entry name" value="TPR"/>
    <property type="match status" value="2"/>
</dbReference>
<dbReference type="EMBL" id="VNIA01000001">
    <property type="protein sequence ID" value="TYP99537.1"/>
    <property type="molecule type" value="Genomic_DNA"/>
</dbReference>
<evidence type="ECO:0000256" key="1">
    <source>
        <dbReference type="PROSITE-ProRule" id="PRU00339"/>
    </source>
</evidence>
<name>A0A5S5DUG2_9FLAO</name>
<comment type="caution">
    <text evidence="3">The sequence shown here is derived from an EMBL/GenBank/DDBJ whole genome shotgun (WGS) entry which is preliminary data.</text>
</comment>
<evidence type="ECO:0000313" key="3">
    <source>
        <dbReference type="EMBL" id="TYP99537.1"/>
    </source>
</evidence>
<dbReference type="InterPro" id="IPR012338">
    <property type="entry name" value="Beta-lactam/transpept-like"/>
</dbReference>
<dbReference type="PROSITE" id="PS50005">
    <property type="entry name" value="TPR"/>
    <property type="match status" value="1"/>
</dbReference>
<dbReference type="Gene3D" id="1.25.40.10">
    <property type="entry name" value="Tetratricopeptide repeat domain"/>
    <property type="match status" value="1"/>
</dbReference>
<proteinExistence type="predicted"/>
<gene>
    <name evidence="3" type="ORF">C7447_101137</name>
</gene>
<dbReference type="AlphaFoldDB" id="A0A5S5DUG2"/>
<dbReference type="Pfam" id="PF00144">
    <property type="entry name" value="Beta-lactamase"/>
    <property type="match status" value="1"/>
</dbReference>
<reference evidence="3 4" key="1">
    <citation type="submission" date="2019-07" db="EMBL/GenBank/DDBJ databases">
        <title>Genomic Encyclopedia of Type Strains, Phase IV (KMG-IV): sequencing the most valuable type-strain genomes for metagenomic binning, comparative biology and taxonomic classification.</title>
        <authorList>
            <person name="Goeker M."/>
        </authorList>
    </citation>
    <scope>NUCLEOTIDE SEQUENCE [LARGE SCALE GENOMIC DNA]</scope>
    <source>
        <strain evidence="3 4">DSM 18961</strain>
    </source>
</reference>
<sequence>MKIKISSLLLSLLIIASCSKKIVKKESVKFNKQIDKYISSLMNADEIPGLAIGVIQNGKIIHKKNYGLANLVHKVPVTDSTLFRVYSTSKIVTSIAIFQLIEDRKLSLDDSISKYIDNLPKLWENIKIEHLLTHSSGLPDYKKFDKKLSDQLLISEMANEPLHFEKGYRHEYNQTNFWFLKLIIEKVANQKFEDFIKENQFNEDSHQVFYASNSLVAIPNRVSKYQFNKEYNAYEISTFNAGSRSIAGNGLNINLNTLLKWNSKLDQNYFINQETKIKMLTPYDFNNQDTSFGYSWGIFGPQGKQYYGFSGGGVSALMKFLDKDLTIIILSNGFKNRPVISNTITYISGLSDTTLVRKDRMLNEDVRLAFMLNNYNDALQIYKQKKLENKKVSFERALNEIGYYYLSNNQLNNAISIFRLLTEEHSNSSNAFDSLAEAYFIKKQYGLAKQNYKKSLVLNPENDNAEKMLAEIEKLN</sequence>
<dbReference type="InterPro" id="IPR019734">
    <property type="entry name" value="TPR_rpt"/>
</dbReference>
<organism evidence="3 4">
    <name type="scientific">Tenacibaculum adriaticum</name>
    <dbReference type="NCBI Taxonomy" id="413713"/>
    <lineage>
        <taxon>Bacteria</taxon>
        <taxon>Pseudomonadati</taxon>
        <taxon>Bacteroidota</taxon>
        <taxon>Flavobacteriia</taxon>
        <taxon>Flavobacteriales</taxon>
        <taxon>Flavobacteriaceae</taxon>
        <taxon>Tenacibaculum</taxon>
    </lineage>
</organism>
<keyword evidence="1" id="KW-0802">TPR repeat</keyword>
<protein>
    <submittedName>
        <fullName evidence="3">CubicO group peptidase (Beta-lactamase class C family)</fullName>
    </submittedName>
</protein>
<dbReference type="SUPFAM" id="SSF48452">
    <property type="entry name" value="TPR-like"/>
    <property type="match status" value="1"/>
</dbReference>